<comment type="caution">
    <text evidence="2">The sequence shown here is derived from an EMBL/GenBank/DDBJ whole genome shotgun (WGS) entry which is preliminary data.</text>
</comment>
<dbReference type="InterPro" id="IPR053710">
    <property type="entry name" value="Arylamine_NAT_domain_sf"/>
</dbReference>
<dbReference type="RefSeq" id="WP_027412535.1">
    <property type="nucleotide sequence ID" value="NZ_BMWS01000012.1"/>
</dbReference>
<dbReference type="AlphaFoldDB" id="A0A918JWA1"/>
<gene>
    <name evidence="2" type="ORF">GCM10007384_20480</name>
</gene>
<dbReference type="Gene3D" id="3.30.2140.20">
    <property type="match status" value="1"/>
</dbReference>
<evidence type="ECO:0008006" key="4">
    <source>
        <dbReference type="Google" id="ProtNLM"/>
    </source>
</evidence>
<proteinExistence type="inferred from homology"/>
<reference evidence="2 3" key="1">
    <citation type="journal article" date="2014" name="Int. J. Syst. Evol. Microbiol.">
        <title>Complete genome sequence of Corynebacterium casei LMG S-19264T (=DSM 44701T), isolated from a smear-ripened cheese.</title>
        <authorList>
            <consortium name="US DOE Joint Genome Institute (JGI-PGF)"/>
            <person name="Walter F."/>
            <person name="Albersmeier A."/>
            <person name="Kalinowski J."/>
            <person name="Ruckert C."/>
        </authorList>
    </citation>
    <scope>NUCLEOTIDE SEQUENCE [LARGE SCALE GENOMIC DNA]</scope>
    <source>
        <strain evidence="2 3">KCTC 12285</strain>
    </source>
</reference>
<dbReference type="Pfam" id="PF00797">
    <property type="entry name" value="Acetyltransf_2"/>
    <property type="match status" value="1"/>
</dbReference>
<sequence length="288" mass="33213">MNDPKNVLLDTTLTPEVAGKVLERLAINLPLTSNEEGLTKLYRGWCRNIPFDNFWKRLKLTEEEFSDHDQIDANQFFEIWLQHGLGGTCWTTANAMCELLKYFKFDVRMITGSMGDMGEVNHVSLLVSLNEGKEYIIDTSILNEQPIKIDGVHIENPVHPIQLIRNSETTKIIFEHCTKREHMPCAINKNRISKEQIVEFYIASIHNSLFNDCVYIRKNEEGIIHSIVGTTYYTKSKNALGKKELNEEERKQVLINIMGLSEEIVEHISKTNLFNIPQESILINLTKY</sequence>
<protein>
    <recommendedName>
        <fullName evidence="4">Arylamine N-acetyltransferase</fullName>
    </recommendedName>
</protein>
<evidence type="ECO:0000256" key="1">
    <source>
        <dbReference type="ARBA" id="ARBA00006547"/>
    </source>
</evidence>
<dbReference type="EMBL" id="BMWS01000012">
    <property type="protein sequence ID" value="GGX19046.1"/>
    <property type="molecule type" value="Genomic_DNA"/>
</dbReference>
<evidence type="ECO:0000313" key="3">
    <source>
        <dbReference type="Proteomes" id="UP000601108"/>
    </source>
</evidence>
<dbReference type="Proteomes" id="UP000601108">
    <property type="component" value="Unassembled WGS sequence"/>
</dbReference>
<dbReference type="PANTHER" id="PTHR11786">
    <property type="entry name" value="N-HYDROXYARYLAMINE O-ACETYLTRANSFERASE"/>
    <property type="match status" value="1"/>
</dbReference>
<name>A0A918JWA1_9FLAO</name>
<organism evidence="2 3">
    <name type="scientific">Aquimarina muelleri</name>
    <dbReference type="NCBI Taxonomy" id="279356"/>
    <lineage>
        <taxon>Bacteria</taxon>
        <taxon>Pseudomonadati</taxon>
        <taxon>Bacteroidota</taxon>
        <taxon>Flavobacteriia</taxon>
        <taxon>Flavobacteriales</taxon>
        <taxon>Flavobacteriaceae</taxon>
        <taxon>Aquimarina</taxon>
    </lineage>
</organism>
<accession>A0A918JWA1</accession>
<keyword evidence="3" id="KW-1185">Reference proteome</keyword>
<evidence type="ECO:0000313" key="2">
    <source>
        <dbReference type="EMBL" id="GGX19046.1"/>
    </source>
</evidence>
<dbReference type="GO" id="GO:0016407">
    <property type="term" value="F:acetyltransferase activity"/>
    <property type="evidence" value="ECO:0007669"/>
    <property type="project" value="InterPro"/>
</dbReference>
<dbReference type="InterPro" id="IPR038765">
    <property type="entry name" value="Papain-like_cys_pep_sf"/>
</dbReference>
<dbReference type="InterPro" id="IPR001447">
    <property type="entry name" value="Arylamine_N-AcTrfase"/>
</dbReference>
<dbReference type="PANTHER" id="PTHR11786:SF0">
    <property type="entry name" value="ARYLAMINE N-ACETYLTRANSFERASE 4-RELATED"/>
    <property type="match status" value="1"/>
</dbReference>
<comment type="similarity">
    <text evidence="1">Belongs to the arylamine N-acetyltransferase family.</text>
</comment>
<dbReference type="SUPFAM" id="SSF54001">
    <property type="entry name" value="Cysteine proteinases"/>
    <property type="match status" value="1"/>
</dbReference>